<evidence type="ECO:0000256" key="1">
    <source>
        <dbReference type="SAM" id="MobiDB-lite"/>
    </source>
</evidence>
<protein>
    <submittedName>
        <fullName evidence="2">Uncharacterized protein</fullName>
    </submittedName>
</protein>
<evidence type="ECO:0000313" key="3">
    <source>
        <dbReference type="Proteomes" id="UP000314294"/>
    </source>
</evidence>
<feature type="compositionally biased region" description="Polar residues" evidence="1">
    <location>
        <begin position="1"/>
        <end position="10"/>
    </location>
</feature>
<organism evidence="2 3">
    <name type="scientific">Liparis tanakae</name>
    <name type="common">Tanaka's snailfish</name>
    <dbReference type="NCBI Taxonomy" id="230148"/>
    <lineage>
        <taxon>Eukaryota</taxon>
        <taxon>Metazoa</taxon>
        <taxon>Chordata</taxon>
        <taxon>Craniata</taxon>
        <taxon>Vertebrata</taxon>
        <taxon>Euteleostomi</taxon>
        <taxon>Actinopterygii</taxon>
        <taxon>Neopterygii</taxon>
        <taxon>Teleostei</taxon>
        <taxon>Neoteleostei</taxon>
        <taxon>Acanthomorphata</taxon>
        <taxon>Eupercaria</taxon>
        <taxon>Perciformes</taxon>
        <taxon>Cottioidei</taxon>
        <taxon>Cottales</taxon>
        <taxon>Liparidae</taxon>
        <taxon>Liparis</taxon>
    </lineage>
</organism>
<comment type="caution">
    <text evidence="2">The sequence shown here is derived from an EMBL/GenBank/DDBJ whole genome shotgun (WGS) entry which is preliminary data.</text>
</comment>
<sequence length="98" mass="11270">MGWRNKSLSLSVREEPKPPGDGNLMRLDRIPTGQLTSASASLTKPPGPFMPRPDANKENQSEHTYTHPNRFCVHDQTLKTPDRLQDRVKRHQRRKETV</sequence>
<gene>
    <name evidence="2" type="ORF">EYF80_032510</name>
</gene>
<keyword evidence="3" id="KW-1185">Reference proteome</keyword>
<feature type="region of interest" description="Disordered" evidence="1">
    <location>
        <begin position="1"/>
        <end position="98"/>
    </location>
</feature>
<name>A0A4Z2GV68_9TELE</name>
<dbReference type="Proteomes" id="UP000314294">
    <property type="component" value="Unassembled WGS sequence"/>
</dbReference>
<feature type="compositionally biased region" description="Basic and acidic residues" evidence="1">
    <location>
        <begin position="72"/>
        <end position="87"/>
    </location>
</feature>
<reference evidence="2 3" key="1">
    <citation type="submission" date="2019-03" db="EMBL/GenBank/DDBJ databases">
        <title>First draft genome of Liparis tanakae, snailfish: a comprehensive survey of snailfish specific genes.</title>
        <authorList>
            <person name="Kim W."/>
            <person name="Song I."/>
            <person name="Jeong J.-H."/>
            <person name="Kim D."/>
            <person name="Kim S."/>
            <person name="Ryu S."/>
            <person name="Song J.Y."/>
            <person name="Lee S.K."/>
        </authorList>
    </citation>
    <scope>NUCLEOTIDE SEQUENCE [LARGE SCALE GENOMIC DNA]</scope>
    <source>
        <tissue evidence="2">Muscle</tissue>
    </source>
</reference>
<proteinExistence type="predicted"/>
<evidence type="ECO:0000313" key="2">
    <source>
        <dbReference type="EMBL" id="TNN57251.1"/>
    </source>
</evidence>
<dbReference type="EMBL" id="SRLO01000409">
    <property type="protein sequence ID" value="TNN57251.1"/>
    <property type="molecule type" value="Genomic_DNA"/>
</dbReference>
<accession>A0A4Z2GV68</accession>
<feature type="compositionally biased region" description="Basic residues" evidence="1">
    <location>
        <begin position="88"/>
        <end position="98"/>
    </location>
</feature>
<feature type="compositionally biased region" description="Basic and acidic residues" evidence="1">
    <location>
        <begin position="54"/>
        <end position="65"/>
    </location>
</feature>
<feature type="compositionally biased region" description="Polar residues" evidence="1">
    <location>
        <begin position="33"/>
        <end position="42"/>
    </location>
</feature>
<dbReference type="AlphaFoldDB" id="A0A4Z2GV68"/>